<keyword evidence="4 8" id="KW-0732">Signal</keyword>
<keyword evidence="6" id="KW-0119">Carbohydrate metabolism</keyword>
<dbReference type="GO" id="GO:0018786">
    <property type="term" value="F:haloalkane dehalogenase activity"/>
    <property type="evidence" value="ECO:0007669"/>
    <property type="project" value="UniProtKB-EC"/>
</dbReference>
<keyword evidence="5 10" id="KW-0378">Hydrolase</keyword>
<evidence type="ECO:0000256" key="8">
    <source>
        <dbReference type="SAM" id="SignalP"/>
    </source>
</evidence>
<evidence type="ECO:0000313" key="11">
    <source>
        <dbReference type="Proteomes" id="UP000035268"/>
    </source>
</evidence>
<dbReference type="PANTHER" id="PTHR38050:SF2">
    <property type="entry name" value="FERULOYL ESTERASE C-RELATED"/>
    <property type="match status" value="1"/>
</dbReference>
<dbReference type="Gene3D" id="1.10.238.10">
    <property type="entry name" value="EF-hand"/>
    <property type="match status" value="1"/>
</dbReference>
<keyword evidence="2" id="KW-0964">Secreted</keyword>
<organism evidence="10 11">
    <name type="scientific">Kiritimatiella glycovorans</name>
    <dbReference type="NCBI Taxonomy" id="1307763"/>
    <lineage>
        <taxon>Bacteria</taxon>
        <taxon>Pseudomonadati</taxon>
        <taxon>Kiritimatiellota</taxon>
        <taxon>Kiritimatiellia</taxon>
        <taxon>Kiritimatiellales</taxon>
        <taxon>Kiritimatiellaceae</taxon>
        <taxon>Kiritimatiella</taxon>
    </lineage>
</organism>
<dbReference type="PANTHER" id="PTHR38050">
    <property type="match status" value="1"/>
</dbReference>
<reference evidence="10 11" key="2">
    <citation type="journal article" date="2016" name="ISME J.">
        <title>Characterization of the first cultured representative of Verrucomicrobia subdivision 5 indicates the proposal of a novel phylum.</title>
        <authorList>
            <person name="Spring S."/>
            <person name="Bunk B."/>
            <person name="Sproer C."/>
            <person name="Schumann P."/>
            <person name="Rohde M."/>
            <person name="Tindall B.J."/>
            <person name="Klenk H.P."/>
        </authorList>
    </citation>
    <scope>NUCLEOTIDE SEQUENCE [LARGE SCALE GENOMIC DNA]</scope>
    <source>
        <strain evidence="10 11">L21-Fru-AB</strain>
    </source>
</reference>
<dbReference type="InterPro" id="IPR000639">
    <property type="entry name" value="Epox_hydrolase-like"/>
</dbReference>
<dbReference type="OrthoDB" id="9775557at2"/>
<dbReference type="GO" id="GO:0005576">
    <property type="term" value="C:extracellular region"/>
    <property type="evidence" value="ECO:0007669"/>
    <property type="project" value="UniProtKB-SubCell"/>
</dbReference>
<dbReference type="SUPFAM" id="SSF47473">
    <property type="entry name" value="EF-hand"/>
    <property type="match status" value="1"/>
</dbReference>
<dbReference type="EC" id="3.8.1.5" evidence="10"/>
<dbReference type="PROSITE" id="PS50222">
    <property type="entry name" value="EF_HAND_2"/>
    <property type="match status" value="1"/>
</dbReference>
<accession>A0A0G3EGG6</accession>
<feature type="domain" description="EF-hand" evidence="9">
    <location>
        <begin position="21"/>
        <end position="56"/>
    </location>
</feature>
<dbReference type="GO" id="GO:0045493">
    <property type="term" value="P:xylan catabolic process"/>
    <property type="evidence" value="ECO:0007669"/>
    <property type="project" value="UniProtKB-KW"/>
</dbReference>
<reference evidence="11" key="1">
    <citation type="submission" date="2015-02" db="EMBL/GenBank/DDBJ databases">
        <title>Description and complete genome sequence of the first cultured representative of the subdivision 5 of the Verrucomicrobia phylum.</title>
        <authorList>
            <person name="Spring S."/>
            <person name="Bunk B."/>
            <person name="Sproer C."/>
            <person name="Klenk H.-P."/>
        </authorList>
    </citation>
    <scope>NUCLEOTIDE SEQUENCE [LARGE SCALE GENOMIC DNA]</scope>
    <source>
        <strain evidence="11">L21-Fru-AB</strain>
    </source>
</reference>
<dbReference type="RefSeq" id="WP_074041475.1">
    <property type="nucleotide sequence ID" value="NZ_CP010904.1"/>
</dbReference>
<dbReference type="AlphaFoldDB" id="A0A0G3EGG6"/>
<dbReference type="InterPro" id="IPR002048">
    <property type="entry name" value="EF_hand_dom"/>
</dbReference>
<evidence type="ECO:0000256" key="3">
    <source>
        <dbReference type="ARBA" id="ARBA00022651"/>
    </source>
</evidence>
<dbReference type="Pfam" id="PF00561">
    <property type="entry name" value="Abhydrolase_1"/>
    <property type="match status" value="1"/>
</dbReference>
<dbReference type="InterPro" id="IPR043595">
    <property type="entry name" value="FaeB/C/D"/>
</dbReference>
<feature type="signal peptide" evidence="8">
    <location>
        <begin position="1"/>
        <end position="20"/>
    </location>
</feature>
<dbReference type="PROSITE" id="PS00018">
    <property type="entry name" value="EF_HAND_1"/>
    <property type="match status" value="2"/>
</dbReference>
<dbReference type="KEGG" id="vbl:L21SP4_02206"/>
<dbReference type="SUPFAM" id="SSF53474">
    <property type="entry name" value="alpha/beta-Hydrolases"/>
    <property type="match status" value="2"/>
</dbReference>
<dbReference type="GO" id="GO:0005509">
    <property type="term" value="F:calcium ion binding"/>
    <property type="evidence" value="ECO:0007669"/>
    <property type="project" value="InterPro"/>
</dbReference>
<dbReference type="InterPro" id="IPR018247">
    <property type="entry name" value="EF_Hand_1_Ca_BS"/>
</dbReference>
<sequence length="931" mass="103905" precursor="true">MRQTSVLLCLLYFLVCCAAAQDGSRLRQGFERLDANKDGQLSATELKTVPRLESRLEGADQDNDGLLSFREFAGAIARSMRGQTQPGEAGGTFGAGDRIRTIDVEGQERRYQVHVPPNYTADRKTPVVVAFHGGGGNPQSMIRLSGLNEKADEAGFVVVYPFGSGTDKDKNLTFNAGNVGGYAKRKKIDDVGFTKALLGDLEAVVNVDKERVFATGISNGGMMAYRVASELADRFAAIAPVGGPMGTETCTPSRPVSVIHFHGTADELAPFNGGRGKGTSNVPASMRPEFFSVEHSINCWVEANGCAKEPTVTPMPDTADDGMRVIRKVWGEGKNGSEVVLYEIDGGGHTWPGMEPPVAMLGESTTDISANDLMWDFFQKHARKADSPQSKQKAPENGAMELLRTPDEHFAKLCGYPFEPHYLYVDDPNLPDGNRRIRMHYAVSGPANRPTLLMLHGNPSWSYLFRKVVPLINEAGYRTIMIDYVGHGKSDKPATESDYTYDRHLEWIRQAFKQLDEDPELALKEVVLFGHDYGHPLGARLMAEHYPDRFDGFINGNAGLNRGRWGIAKRHDRWRSFVRSVPKVPIGAVVFRNDARQNMGLPPGTNAEKGGYDAPYPTGDYQASIRAFPEMVPEDATWPEAKANQKAWDFLTSSYDRPYLVIWESMDMPDERNRRDEYISSIPGAFGLEQPQFKTGHYSPEDDPEGVAGAVIRFLNDIYIPNQFDEIRRATFTENLEGFACEGNHCSLDLEKEAVKMKPGSELVLREPIDLSSSEEMKIAFRYLPEGVASGGTLFVDLWSDGDWVNLRKFERGHGPGRGDFNNRSTDYGYIRVEHNPETFSTDARVRFRFVCEDEKAAIFIREVGIYRKTCLHPTGLLNQIINQGRCGQQFSLWPHSDRGRRGSRPSRVDIRRIFGHWEGRVPPRPKRVKP</sequence>
<keyword evidence="3" id="KW-0858">Xylan degradation</keyword>
<evidence type="ECO:0000259" key="9">
    <source>
        <dbReference type="PROSITE" id="PS50222"/>
    </source>
</evidence>
<dbReference type="InterPro" id="IPR029058">
    <property type="entry name" value="AB_hydrolase_fold"/>
</dbReference>
<evidence type="ECO:0000313" key="10">
    <source>
        <dbReference type="EMBL" id="AKJ65433.1"/>
    </source>
</evidence>
<dbReference type="Pfam" id="PF00756">
    <property type="entry name" value="Esterase"/>
    <property type="match status" value="1"/>
</dbReference>
<dbReference type="CDD" id="cd00051">
    <property type="entry name" value="EFh"/>
    <property type="match status" value="1"/>
</dbReference>
<dbReference type="EMBL" id="CP010904">
    <property type="protein sequence ID" value="AKJ65433.1"/>
    <property type="molecule type" value="Genomic_DNA"/>
</dbReference>
<evidence type="ECO:0000256" key="5">
    <source>
        <dbReference type="ARBA" id="ARBA00022801"/>
    </source>
</evidence>
<keyword evidence="7" id="KW-0624">Polysaccharide degradation</keyword>
<dbReference type="InterPro" id="IPR000801">
    <property type="entry name" value="Esterase-like"/>
</dbReference>
<name>A0A0G3EGG6_9BACT</name>
<dbReference type="Pfam" id="PF13202">
    <property type="entry name" value="EF-hand_5"/>
    <property type="match status" value="1"/>
</dbReference>
<evidence type="ECO:0000256" key="1">
    <source>
        <dbReference type="ARBA" id="ARBA00004613"/>
    </source>
</evidence>
<dbReference type="STRING" id="1307763.L21SP4_02206"/>
<evidence type="ECO:0000256" key="4">
    <source>
        <dbReference type="ARBA" id="ARBA00022729"/>
    </source>
</evidence>
<keyword evidence="11" id="KW-1185">Reference proteome</keyword>
<dbReference type="InterPro" id="IPR000073">
    <property type="entry name" value="AB_hydrolase_1"/>
</dbReference>
<comment type="subcellular location">
    <subcellularLocation>
        <location evidence="1">Secreted</location>
    </subcellularLocation>
</comment>
<dbReference type="GO" id="GO:0030600">
    <property type="term" value="F:feruloyl esterase activity"/>
    <property type="evidence" value="ECO:0007669"/>
    <property type="project" value="InterPro"/>
</dbReference>
<evidence type="ECO:0000256" key="2">
    <source>
        <dbReference type="ARBA" id="ARBA00022525"/>
    </source>
</evidence>
<feature type="chain" id="PRO_5005184216" evidence="8">
    <location>
        <begin position="21"/>
        <end position="931"/>
    </location>
</feature>
<dbReference type="Proteomes" id="UP000035268">
    <property type="component" value="Chromosome"/>
</dbReference>
<evidence type="ECO:0000256" key="7">
    <source>
        <dbReference type="ARBA" id="ARBA00023326"/>
    </source>
</evidence>
<dbReference type="PRINTS" id="PR00412">
    <property type="entry name" value="EPOXHYDRLASE"/>
</dbReference>
<gene>
    <name evidence="10" type="primary">dhmA_2</name>
    <name evidence="10" type="ORF">L21SP4_02206</name>
</gene>
<dbReference type="InterPro" id="IPR011992">
    <property type="entry name" value="EF-hand-dom_pair"/>
</dbReference>
<evidence type="ECO:0000256" key="6">
    <source>
        <dbReference type="ARBA" id="ARBA00023277"/>
    </source>
</evidence>
<dbReference type="Gene3D" id="3.40.50.1820">
    <property type="entry name" value="alpha/beta hydrolase"/>
    <property type="match status" value="2"/>
</dbReference>
<protein>
    <submittedName>
        <fullName evidence="10">Haloalkane dehalogenase</fullName>
        <ecNumber evidence="10">3.8.1.5</ecNumber>
    </submittedName>
</protein>
<proteinExistence type="predicted"/>